<evidence type="ECO:0000256" key="5">
    <source>
        <dbReference type="ARBA" id="ARBA00023002"/>
    </source>
</evidence>
<evidence type="ECO:0000259" key="14">
    <source>
        <dbReference type="Pfam" id="PF05173"/>
    </source>
</evidence>
<evidence type="ECO:0000259" key="13">
    <source>
        <dbReference type="Pfam" id="PF01113"/>
    </source>
</evidence>
<dbReference type="GO" id="GO:0005829">
    <property type="term" value="C:cytosol"/>
    <property type="evidence" value="ECO:0007669"/>
    <property type="project" value="TreeGrafter"/>
</dbReference>
<comment type="caution">
    <text evidence="15">The sequence shown here is derived from an EMBL/GenBank/DDBJ whole genome shotgun (WGS) entry which is preliminary data.</text>
</comment>
<evidence type="ECO:0000256" key="8">
    <source>
        <dbReference type="ARBA" id="ARBA00037922"/>
    </source>
</evidence>
<sequence length="239" mass="26319">MNILLIGYGKMGQLIDKLATDAGHQIVGKITIDNTADLQTLDTEAVDVAIEFSQPEAAIDNIKWCIDHQIPVAVGTTGWLDRKQEVDEYCELNNGTYLVASNFSIGVNLFFKLNEQLAKLMNSQSQYAVSTKEIHHTHKLDAPSGTSISIANGIIDHLDRKTSWVNEETDVPTELTIISERIDPAPGTHEISYTSSVDTIDIRHTAHSREGFAKGAIAVAAWLKDQKGVKSMEDFLNQV</sequence>
<dbReference type="Proteomes" id="UP000095552">
    <property type="component" value="Unassembled WGS sequence"/>
</dbReference>
<comment type="pathway">
    <text evidence="8">Amino-acid biosynthesis; L-lysine biosynthesis via DAP pathway; (S)-tetrahydrodipicolinate from L-aspartate: step 4/4.</text>
</comment>
<evidence type="ECO:0000256" key="2">
    <source>
        <dbReference type="ARBA" id="ARBA00022605"/>
    </source>
</evidence>
<evidence type="ECO:0000256" key="1">
    <source>
        <dbReference type="ARBA" id="ARBA00006642"/>
    </source>
</evidence>
<keyword evidence="6" id="KW-0520">NAD</keyword>
<dbReference type="InterPro" id="IPR023940">
    <property type="entry name" value="DHDPR_bac"/>
</dbReference>
<proteinExistence type="inferred from homology"/>
<evidence type="ECO:0000256" key="9">
    <source>
        <dbReference type="ARBA" id="ARBA00038983"/>
    </source>
</evidence>
<evidence type="ECO:0000256" key="3">
    <source>
        <dbReference type="ARBA" id="ARBA00022857"/>
    </source>
</evidence>
<evidence type="ECO:0000256" key="4">
    <source>
        <dbReference type="ARBA" id="ARBA00022915"/>
    </source>
</evidence>
<dbReference type="SUPFAM" id="SSF55347">
    <property type="entry name" value="Glyceraldehyde-3-phosphate dehydrogenase-like, C-terminal domain"/>
    <property type="match status" value="1"/>
</dbReference>
<dbReference type="GO" id="GO:0019877">
    <property type="term" value="P:diaminopimelate biosynthetic process"/>
    <property type="evidence" value="ECO:0007669"/>
    <property type="project" value="UniProtKB-KW"/>
</dbReference>
<evidence type="ECO:0000313" key="15">
    <source>
        <dbReference type="EMBL" id="OEK05185.1"/>
    </source>
</evidence>
<dbReference type="RefSeq" id="WP_069836689.1">
    <property type="nucleotide sequence ID" value="NZ_MDGQ01000005.1"/>
</dbReference>
<dbReference type="PANTHER" id="PTHR20836">
    <property type="entry name" value="DIHYDRODIPICOLINATE REDUCTASE"/>
    <property type="match status" value="1"/>
</dbReference>
<accession>A0A1E5T1E6</accession>
<dbReference type="EC" id="1.17.1.8" evidence="9 12"/>
<organism evidence="15 16">
    <name type="scientific">Roseivirga misakiensis</name>
    <dbReference type="NCBI Taxonomy" id="1563681"/>
    <lineage>
        <taxon>Bacteria</taxon>
        <taxon>Pseudomonadati</taxon>
        <taxon>Bacteroidota</taxon>
        <taxon>Cytophagia</taxon>
        <taxon>Cytophagales</taxon>
        <taxon>Roseivirgaceae</taxon>
        <taxon>Roseivirga</taxon>
    </lineage>
</organism>
<dbReference type="Gene3D" id="3.30.360.10">
    <property type="entry name" value="Dihydrodipicolinate Reductase, domain 2"/>
    <property type="match status" value="1"/>
</dbReference>
<keyword evidence="5" id="KW-0560">Oxidoreductase</keyword>
<dbReference type="PIRSF" id="PIRSF000161">
    <property type="entry name" value="DHPR"/>
    <property type="match status" value="1"/>
</dbReference>
<name>A0A1E5T1E6_9BACT</name>
<comment type="similarity">
    <text evidence="1">Belongs to the DapB family.</text>
</comment>
<gene>
    <name evidence="15" type="ORF">BFP71_17400</name>
</gene>
<evidence type="ECO:0000256" key="6">
    <source>
        <dbReference type="ARBA" id="ARBA00023027"/>
    </source>
</evidence>
<feature type="domain" description="Dihydrodipicolinate reductase C-terminal" evidence="14">
    <location>
        <begin position="106"/>
        <end position="236"/>
    </location>
</feature>
<evidence type="ECO:0000256" key="7">
    <source>
        <dbReference type="ARBA" id="ARBA00023154"/>
    </source>
</evidence>
<dbReference type="InterPro" id="IPR036291">
    <property type="entry name" value="NAD(P)-bd_dom_sf"/>
</dbReference>
<dbReference type="EMBL" id="MDGQ01000005">
    <property type="protein sequence ID" value="OEK05185.1"/>
    <property type="molecule type" value="Genomic_DNA"/>
</dbReference>
<comment type="catalytic activity">
    <reaction evidence="11">
        <text>(S)-2,3,4,5-tetrahydrodipicolinate + NAD(+) + H2O = (2S,4S)-4-hydroxy-2,3,4,5-tetrahydrodipicolinate + NADH + H(+)</text>
        <dbReference type="Rhea" id="RHEA:35323"/>
        <dbReference type="ChEBI" id="CHEBI:15377"/>
        <dbReference type="ChEBI" id="CHEBI:15378"/>
        <dbReference type="ChEBI" id="CHEBI:16845"/>
        <dbReference type="ChEBI" id="CHEBI:57540"/>
        <dbReference type="ChEBI" id="CHEBI:57945"/>
        <dbReference type="ChEBI" id="CHEBI:67139"/>
        <dbReference type="EC" id="1.17.1.8"/>
    </reaction>
</comment>
<evidence type="ECO:0000256" key="12">
    <source>
        <dbReference type="NCBIfam" id="TIGR00036"/>
    </source>
</evidence>
<dbReference type="OrthoDB" id="9790352at2"/>
<evidence type="ECO:0000256" key="10">
    <source>
        <dbReference type="ARBA" id="ARBA00049080"/>
    </source>
</evidence>
<comment type="catalytic activity">
    <reaction evidence="10">
        <text>(S)-2,3,4,5-tetrahydrodipicolinate + NADP(+) + H2O = (2S,4S)-4-hydroxy-2,3,4,5-tetrahydrodipicolinate + NADPH + H(+)</text>
        <dbReference type="Rhea" id="RHEA:35331"/>
        <dbReference type="ChEBI" id="CHEBI:15377"/>
        <dbReference type="ChEBI" id="CHEBI:15378"/>
        <dbReference type="ChEBI" id="CHEBI:16845"/>
        <dbReference type="ChEBI" id="CHEBI:57783"/>
        <dbReference type="ChEBI" id="CHEBI:58349"/>
        <dbReference type="ChEBI" id="CHEBI:67139"/>
        <dbReference type="EC" id="1.17.1.8"/>
    </reaction>
</comment>
<feature type="domain" description="Dihydrodipicolinate reductase N-terminal" evidence="13">
    <location>
        <begin position="1"/>
        <end position="103"/>
    </location>
</feature>
<protein>
    <recommendedName>
        <fullName evidence="9 12">4-hydroxy-tetrahydrodipicolinate reductase</fullName>
        <ecNumber evidence="9 12">1.17.1.8</ecNumber>
    </recommendedName>
</protein>
<keyword evidence="4" id="KW-0220">Diaminopimelate biosynthesis</keyword>
<dbReference type="SUPFAM" id="SSF51735">
    <property type="entry name" value="NAD(P)-binding Rossmann-fold domains"/>
    <property type="match status" value="1"/>
</dbReference>
<dbReference type="AlphaFoldDB" id="A0A1E5T1E6"/>
<evidence type="ECO:0000256" key="11">
    <source>
        <dbReference type="ARBA" id="ARBA00049396"/>
    </source>
</evidence>
<dbReference type="Gene3D" id="3.40.50.720">
    <property type="entry name" value="NAD(P)-binding Rossmann-like Domain"/>
    <property type="match status" value="1"/>
</dbReference>
<evidence type="ECO:0000313" key="16">
    <source>
        <dbReference type="Proteomes" id="UP000095552"/>
    </source>
</evidence>
<dbReference type="InterPro" id="IPR022663">
    <property type="entry name" value="DapB_C"/>
</dbReference>
<keyword evidence="16" id="KW-1185">Reference proteome</keyword>
<reference evidence="15 16" key="1">
    <citation type="submission" date="2016-08" db="EMBL/GenBank/DDBJ databases">
        <title>Draft genome of Fabibacter sp. strain SK-8.</title>
        <authorList>
            <person name="Wong S.-K."/>
            <person name="Hamasaki K."/>
            <person name="Yoshizawa S."/>
        </authorList>
    </citation>
    <scope>NUCLEOTIDE SEQUENCE [LARGE SCALE GENOMIC DNA]</scope>
    <source>
        <strain evidence="15 16">SK-8</strain>
    </source>
</reference>
<dbReference type="GO" id="GO:0008839">
    <property type="term" value="F:4-hydroxy-tetrahydrodipicolinate reductase"/>
    <property type="evidence" value="ECO:0007669"/>
    <property type="project" value="UniProtKB-UniRule"/>
</dbReference>
<dbReference type="STRING" id="1563681.BFP71_17400"/>
<dbReference type="PANTHER" id="PTHR20836:SF0">
    <property type="entry name" value="4-HYDROXY-TETRAHYDRODIPICOLINATE REDUCTASE 1, CHLOROPLASTIC-RELATED"/>
    <property type="match status" value="1"/>
</dbReference>
<dbReference type="Pfam" id="PF01113">
    <property type="entry name" value="DapB_N"/>
    <property type="match status" value="1"/>
</dbReference>
<dbReference type="Pfam" id="PF05173">
    <property type="entry name" value="DapB_C"/>
    <property type="match status" value="1"/>
</dbReference>
<keyword evidence="7" id="KW-0457">Lysine biosynthesis</keyword>
<dbReference type="GO" id="GO:0009089">
    <property type="term" value="P:lysine biosynthetic process via diaminopimelate"/>
    <property type="evidence" value="ECO:0007669"/>
    <property type="project" value="UniProtKB-UniRule"/>
</dbReference>
<dbReference type="InterPro" id="IPR000846">
    <property type="entry name" value="DapB_N"/>
</dbReference>
<dbReference type="NCBIfam" id="TIGR00036">
    <property type="entry name" value="dapB"/>
    <property type="match status" value="1"/>
</dbReference>
<keyword evidence="3" id="KW-0521">NADP</keyword>
<keyword evidence="2" id="KW-0028">Amino-acid biosynthesis</keyword>